<organism evidence="2 3">
    <name type="scientific">Enterovirga aerilata</name>
    <dbReference type="NCBI Taxonomy" id="2730920"/>
    <lineage>
        <taxon>Bacteria</taxon>
        <taxon>Pseudomonadati</taxon>
        <taxon>Pseudomonadota</taxon>
        <taxon>Alphaproteobacteria</taxon>
        <taxon>Hyphomicrobiales</taxon>
        <taxon>Methylobacteriaceae</taxon>
        <taxon>Enterovirga</taxon>
    </lineage>
</organism>
<feature type="transmembrane region" description="Helical" evidence="1">
    <location>
        <begin position="77"/>
        <end position="100"/>
    </location>
</feature>
<protein>
    <submittedName>
        <fullName evidence="2">Uncharacterized protein</fullName>
    </submittedName>
</protein>
<evidence type="ECO:0000256" key="1">
    <source>
        <dbReference type="SAM" id="Phobius"/>
    </source>
</evidence>
<keyword evidence="1" id="KW-1133">Transmembrane helix</keyword>
<keyword evidence="3" id="KW-1185">Reference proteome</keyword>
<proteinExistence type="predicted"/>
<evidence type="ECO:0000313" key="3">
    <source>
        <dbReference type="Proteomes" id="UP000564885"/>
    </source>
</evidence>
<gene>
    <name evidence="2" type="ORF">HJG44_19425</name>
</gene>
<feature type="transmembrane region" description="Helical" evidence="1">
    <location>
        <begin position="396"/>
        <end position="416"/>
    </location>
</feature>
<feature type="transmembrane region" description="Helical" evidence="1">
    <location>
        <begin position="342"/>
        <end position="359"/>
    </location>
</feature>
<dbReference type="RefSeq" id="WP_171219959.1">
    <property type="nucleotide sequence ID" value="NZ_JABEPP010000005.1"/>
</dbReference>
<name>A0A849I9M6_9HYPH</name>
<keyword evidence="1" id="KW-0812">Transmembrane</keyword>
<feature type="transmembrane region" description="Helical" evidence="1">
    <location>
        <begin position="366"/>
        <end position="384"/>
    </location>
</feature>
<feature type="transmembrane region" description="Helical" evidence="1">
    <location>
        <begin position="271"/>
        <end position="291"/>
    </location>
</feature>
<feature type="transmembrane region" description="Helical" evidence="1">
    <location>
        <begin position="47"/>
        <end position="65"/>
    </location>
</feature>
<feature type="transmembrane region" description="Helical" evidence="1">
    <location>
        <begin position="423"/>
        <end position="446"/>
    </location>
</feature>
<accession>A0A849I9M6</accession>
<sequence>MSAALSADAVRPASRRVTDRWVLGGVSVLFCLPNLVLAAGLQPVPGAVLAAASVAAVALLLRAPSQSGPLDRQFRPTELAGCLALAVLILVLGGALHLVYANPDWLIRDAVLADLSRHGFPLGYDISGVSYHLRAPLGMYLVPALAGRLAGLSAAHAAMLAQNALLLGAIFYLLLGSARSPLQLAILVGFGGLGILWRPSQAMTLGDPSFIFFYARPLDEWNGMFQYSSSITQFFWVPNHALPGWWLGTLLILLARRQVDVATVGLTVATLVLWSPLAILPAAPALLWVAATRFREVVGSARTWIGAAVSCGFLPAAAYVAAAAGTIDHGSPVADGEFTGRYFIFIVLQLAPAIFVLLHRHRIEPALRGLFAGSVALLVVLPLFSFGPNNDLVMRASIPALLVIGFVFGAVLIDAIRDRASDAFVGIAVALLGTTPAIVEISRALIVPRFAISDCSLVEASRNLGDVGAPANYMARVEQMPGWLMAPPAKRLPPPREIQCWPDLRRPDRAL</sequence>
<reference evidence="2 3" key="1">
    <citation type="submission" date="2020-04" db="EMBL/GenBank/DDBJ databases">
        <title>Enterovirga sp. isolate from soil.</title>
        <authorList>
            <person name="Chea S."/>
            <person name="Kim D.-U."/>
        </authorList>
    </citation>
    <scope>NUCLEOTIDE SEQUENCE [LARGE SCALE GENOMIC DNA]</scope>
    <source>
        <strain evidence="2 3">DB1703</strain>
    </source>
</reference>
<feature type="transmembrane region" description="Helical" evidence="1">
    <location>
        <begin position="21"/>
        <end position="41"/>
    </location>
</feature>
<evidence type="ECO:0000313" key="2">
    <source>
        <dbReference type="EMBL" id="NNM74534.1"/>
    </source>
</evidence>
<comment type="caution">
    <text evidence="2">The sequence shown here is derived from an EMBL/GenBank/DDBJ whole genome shotgun (WGS) entry which is preliminary data.</text>
</comment>
<dbReference type="Proteomes" id="UP000564885">
    <property type="component" value="Unassembled WGS sequence"/>
</dbReference>
<feature type="transmembrane region" description="Helical" evidence="1">
    <location>
        <begin position="149"/>
        <end position="175"/>
    </location>
</feature>
<dbReference type="AlphaFoldDB" id="A0A849I9M6"/>
<keyword evidence="1" id="KW-0472">Membrane</keyword>
<dbReference type="EMBL" id="JABEPP010000005">
    <property type="protein sequence ID" value="NNM74534.1"/>
    <property type="molecule type" value="Genomic_DNA"/>
</dbReference>
<feature type="transmembrane region" description="Helical" evidence="1">
    <location>
        <begin position="303"/>
        <end position="322"/>
    </location>
</feature>